<protein>
    <recommendedName>
        <fullName evidence="1">MULE transposase domain-containing protein</fullName>
    </recommendedName>
</protein>
<organism evidence="2 3">
    <name type="scientific">Phytophthora nicotianae P1976</name>
    <dbReference type="NCBI Taxonomy" id="1317066"/>
    <lineage>
        <taxon>Eukaryota</taxon>
        <taxon>Sar</taxon>
        <taxon>Stramenopiles</taxon>
        <taxon>Oomycota</taxon>
        <taxon>Peronosporomycetes</taxon>
        <taxon>Peronosporales</taxon>
        <taxon>Peronosporaceae</taxon>
        <taxon>Phytophthora</taxon>
    </lineage>
</organism>
<dbReference type="Pfam" id="PF10551">
    <property type="entry name" value="MULE"/>
    <property type="match status" value="1"/>
</dbReference>
<evidence type="ECO:0000313" key="3">
    <source>
        <dbReference type="Proteomes" id="UP000028582"/>
    </source>
</evidence>
<reference evidence="2 3" key="1">
    <citation type="submission" date="2013-11" db="EMBL/GenBank/DDBJ databases">
        <title>The Genome Sequence of Phytophthora parasitica P1976.</title>
        <authorList>
            <consortium name="The Broad Institute Genomics Platform"/>
            <person name="Russ C."/>
            <person name="Tyler B."/>
            <person name="Panabieres F."/>
            <person name="Shan W."/>
            <person name="Tripathy S."/>
            <person name="Grunwald N."/>
            <person name="Machado M."/>
            <person name="Johnson C.S."/>
            <person name="Walker B."/>
            <person name="Young S."/>
            <person name="Zeng Q."/>
            <person name="Gargeya S."/>
            <person name="Fitzgerald M."/>
            <person name="Haas B."/>
            <person name="Abouelleil A."/>
            <person name="Allen A.W."/>
            <person name="Alvarado L."/>
            <person name="Arachchi H.M."/>
            <person name="Berlin A.M."/>
            <person name="Chapman S.B."/>
            <person name="Gainer-Dewar J."/>
            <person name="Goldberg J."/>
            <person name="Griggs A."/>
            <person name="Gujja S."/>
            <person name="Hansen M."/>
            <person name="Howarth C."/>
            <person name="Imamovic A."/>
            <person name="Ireland A."/>
            <person name="Larimer J."/>
            <person name="McCowan C."/>
            <person name="Murphy C."/>
            <person name="Pearson M."/>
            <person name="Poon T.W."/>
            <person name="Priest M."/>
            <person name="Roberts A."/>
            <person name="Saif S."/>
            <person name="Shea T."/>
            <person name="Sisk P."/>
            <person name="Sykes S."/>
            <person name="Wortman J."/>
            <person name="Nusbaum C."/>
            <person name="Birren B."/>
        </authorList>
    </citation>
    <scope>NUCLEOTIDE SEQUENCE [LARGE SCALE GENOMIC DNA]</scope>
    <source>
        <strain evidence="2 3">P1976</strain>
    </source>
</reference>
<evidence type="ECO:0000259" key="1">
    <source>
        <dbReference type="Pfam" id="PF10551"/>
    </source>
</evidence>
<dbReference type="EMBL" id="ANJA01003303">
    <property type="protein sequence ID" value="ETO64223.1"/>
    <property type="molecule type" value="Genomic_DNA"/>
</dbReference>
<evidence type="ECO:0000313" key="2">
    <source>
        <dbReference type="EMBL" id="ETO64223.1"/>
    </source>
</evidence>
<dbReference type="AlphaFoldDB" id="A0A080ZC62"/>
<dbReference type="PANTHER" id="PTHR33977">
    <property type="entry name" value="ZINC ION BINDING PROTEIN"/>
    <property type="match status" value="1"/>
</dbReference>
<name>A0A080ZC62_PHYNI</name>
<sequence length="395" mass="45295">MPRALPWAELAVGLNQEDIDLLLVSFKSFKIAKSDHVPCTVCTNATPHNTRKRLLRCACDECRAAMLYARCEWRGKLLKCEQQDLLDLSKVGSHVRTRRSPRPPRMTRAMQNFAHEMADQGLKPARIRTGLMRKFYLGPHTLLQLKVVQRFLSETVGANDYLDGLRRMVRETAFTGQEQDFDVFSFTWRTEEDGRPYVGSGADENPFLVGVSSKKLLRQEDRNPATFVLHMDATFKFNHVDYPVFVVGITDCCRKFHLMAIFVSSQRKEIHFSEALMALRKVYSQVTGKQLAVRFAMGGADDAQYNAVVRVLGADYEVEVLMCFYCVAAKLHEKTRKLHHSLYTVVTSGVHDLHFAAGELEYEEAKTRILNDWALHPGLESFKEYFKQQWLTGRF</sequence>
<accession>A0A080ZC62</accession>
<proteinExistence type="predicted"/>
<dbReference type="OrthoDB" id="125997at2759"/>
<comment type="caution">
    <text evidence="2">The sequence shown here is derived from an EMBL/GenBank/DDBJ whole genome shotgun (WGS) entry which is preliminary data.</text>
</comment>
<dbReference type="InterPro" id="IPR018289">
    <property type="entry name" value="MULE_transposase_dom"/>
</dbReference>
<dbReference type="Proteomes" id="UP000028582">
    <property type="component" value="Unassembled WGS sequence"/>
</dbReference>
<feature type="domain" description="MULE transposase" evidence="1">
    <location>
        <begin position="228"/>
        <end position="327"/>
    </location>
</feature>
<dbReference type="PANTHER" id="PTHR33977:SF1">
    <property type="entry name" value="ZINC ION BINDING PROTEIN"/>
    <property type="match status" value="1"/>
</dbReference>
<gene>
    <name evidence="2" type="ORF">F444_18195</name>
</gene>